<evidence type="ECO:0008006" key="4">
    <source>
        <dbReference type="Google" id="ProtNLM"/>
    </source>
</evidence>
<feature type="region of interest" description="Disordered" evidence="1">
    <location>
        <begin position="93"/>
        <end position="117"/>
    </location>
</feature>
<evidence type="ECO:0000313" key="2">
    <source>
        <dbReference type="EMBL" id="KAF3447901.1"/>
    </source>
</evidence>
<dbReference type="PANTHER" id="PTHR36740">
    <property type="entry name" value="PRC DOMAIN-CONTAINING PROTEIN"/>
    <property type="match status" value="1"/>
</dbReference>
<accession>A0A8K0H8I3</accession>
<feature type="region of interest" description="Disordered" evidence="1">
    <location>
        <begin position="351"/>
        <end position="393"/>
    </location>
</feature>
<gene>
    <name evidence="2" type="ORF">FNV43_RR08608</name>
</gene>
<feature type="compositionally biased region" description="Basic and acidic residues" evidence="1">
    <location>
        <begin position="357"/>
        <end position="372"/>
    </location>
</feature>
<dbReference type="AlphaFoldDB" id="A0A8K0H8I3"/>
<sequence>MCNCITSIPISLSITKFCRLAPNRFNRKAQFEAVPNFYFPNDSKLSNAGSKSGRSLFLCARSSGNKGLFGSEVYGFRAELGFKEKGDNHFDFETNRGKMKKNQNGRERKNSMGSVGPEFLELRGGVEEEKDDSRRSRESLDHENLVRVVGGDGDGEEELVQESGRVGLKKVKQVVRRSTVLAKQVISVRSALSLGFVSQLWVDTNSWVVLFVEVRTNLLSGESERFLLEDVSQVGDVVLVADESVIDNEFKMIGLETLVGYKVVTPGRRNIGKVRGYTFNINSGAIESLELDSFGISIIPSSLVSTYALLVEDVLEVVSDAVVVHEAAASHIQRLTKGFLDTQNAGTSIDDLEEYSDFERPERSRNNRDFRGRKFRPRNRETEDDWELPMDYL</sequence>
<protein>
    <recommendedName>
        <fullName evidence="4">PRC-barrel domain-containing protein</fullName>
    </recommendedName>
</protein>
<dbReference type="EMBL" id="VOIH02000004">
    <property type="protein sequence ID" value="KAF3447901.1"/>
    <property type="molecule type" value="Genomic_DNA"/>
</dbReference>
<reference evidence="2" key="1">
    <citation type="submission" date="2020-03" db="EMBL/GenBank/DDBJ databases">
        <title>A high-quality chromosome-level genome assembly of a woody plant with both climbing and erect habits, Rhamnella rubrinervis.</title>
        <authorList>
            <person name="Lu Z."/>
            <person name="Yang Y."/>
            <person name="Zhu X."/>
            <person name="Sun Y."/>
        </authorList>
    </citation>
    <scope>NUCLEOTIDE SEQUENCE</scope>
    <source>
        <strain evidence="2">BYM</strain>
        <tissue evidence="2">Leaf</tissue>
    </source>
</reference>
<dbReference type="Proteomes" id="UP000796880">
    <property type="component" value="Unassembled WGS sequence"/>
</dbReference>
<name>A0A8K0H8I3_9ROSA</name>
<dbReference type="SUPFAM" id="SSF50346">
    <property type="entry name" value="PRC-barrel domain"/>
    <property type="match status" value="2"/>
</dbReference>
<dbReference type="OrthoDB" id="539916at2759"/>
<evidence type="ECO:0000256" key="1">
    <source>
        <dbReference type="SAM" id="MobiDB-lite"/>
    </source>
</evidence>
<dbReference type="InterPro" id="IPR011033">
    <property type="entry name" value="PRC_barrel-like_sf"/>
</dbReference>
<keyword evidence="3" id="KW-1185">Reference proteome</keyword>
<organism evidence="2 3">
    <name type="scientific">Rhamnella rubrinervis</name>
    <dbReference type="NCBI Taxonomy" id="2594499"/>
    <lineage>
        <taxon>Eukaryota</taxon>
        <taxon>Viridiplantae</taxon>
        <taxon>Streptophyta</taxon>
        <taxon>Embryophyta</taxon>
        <taxon>Tracheophyta</taxon>
        <taxon>Spermatophyta</taxon>
        <taxon>Magnoliopsida</taxon>
        <taxon>eudicotyledons</taxon>
        <taxon>Gunneridae</taxon>
        <taxon>Pentapetalae</taxon>
        <taxon>rosids</taxon>
        <taxon>fabids</taxon>
        <taxon>Rosales</taxon>
        <taxon>Rhamnaceae</taxon>
        <taxon>rhamnoid group</taxon>
        <taxon>Rhamneae</taxon>
        <taxon>Rhamnella</taxon>
    </lineage>
</organism>
<feature type="compositionally biased region" description="Acidic residues" evidence="1">
    <location>
        <begin position="382"/>
        <end position="393"/>
    </location>
</feature>
<proteinExistence type="predicted"/>
<comment type="caution">
    <text evidence="2">The sequence shown here is derived from an EMBL/GenBank/DDBJ whole genome shotgun (WGS) entry which is preliminary data.</text>
</comment>
<evidence type="ECO:0000313" key="3">
    <source>
        <dbReference type="Proteomes" id="UP000796880"/>
    </source>
</evidence>
<dbReference type="PANTHER" id="PTHR36740:SF1">
    <property type="entry name" value="PRC-BARREL DOMAIN-CONTAINING PROTEIN"/>
    <property type="match status" value="1"/>
</dbReference>